<proteinExistence type="predicted"/>
<feature type="compositionally biased region" description="Acidic residues" evidence="1">
    <location>
        <begin position="301"/>
        <end position="312"/>
    </location>
</feature>
<evidence type="ECO:0000256" key="1">
    <source>
        <dbReference type="SAM" id="MobiDB-lite"/>
    </source>
</evidence>
<evidence type="ECO:0008006" key="4">
    <source>
        <dbReference type="Google" id="ProtNLM"/>
    </source>
</evidence>
<protein>
    <recommendedName>
        <fullName evidence="4">MYM-type domain-containing protein</fullName>
    </recommendedName>
</protein>
<organism evidence="2 3">
    <name type="scientific">Aromia moschata</name>
    <dbReference type="NCBI Taxonomy" id="1265417"/>
    <lineage>
        <taxon>Eukaryota</taxon>
        <taxon>Metazoa</taxon>
        <taxon>Ecdysozoa</taxon>
        <taxon>Arthropoda</taxon>
        <taxon>Hexapoda</taxon>
        <taxon>Insecta</taxon>
        <taxon>Pterygota</taxon>
        <taxon>Neoptera</taxon>
        <taxon>Endopterygota</taxon>
        <taxon>Coleoptera</taxon>
        <taxon>Polyphaga</taxon>
        <taxon>Cucujiformia</taxon>
        <taxon>Chrysomeloidea</taxon>
        <taxon>Cerambycidae</taxon>
        <taxon>Cerambycinae</taxon>
        <taxon>Callichromatini</taxon>
        <taxon>Aromia</taxon>
    </lineage>
</organism>
<sequence>MIRRYSKSGPMINMCSVNCLSLYNVSINAVNSRKIVCNYCLKLTHPMYHLTMSDATLRNFCSYNCVMGFQNQFPKQPITLNNLGNLVFLCQLEHLRRIKNTQAEQTPSTTEVPPLPIISSVQSLATTNGSLSPAAVPPTTANATPQVLNSTPQIINSFTDLPVQVQIKQHFIVRPAPAPKQRNVATMCYTRKANKGINVKPTMVDEGVQTDEREASKILIPVPVPIYVPTPMRMFNVPTIVPVPFPIPVPVLIFIPTTRNSAAGIMKEIKKIQVKMVTDPYEAELLMMAEMVAEEKKEEVTDSESDVDDAGGPEDSYSPEPVDASNTFGDDMLQMALKMATELDEPAVDLEGALTANTITASPRWRTPSRARGEC</sequence>
<name>A0AAV8XDL1_9CUCU</name>
<dbReference type="PANTHER" id="PTHR45736:SF1">
    <property type="entry name" value="WITHOUT CHILDREN, ISOFORM B"/>
    <property type="match status" value="1"/>
</dbReference>
<dbReference type="InterPro" id="IPR051284">
    <property type="entry name" value="ZnF_MYMT-QRICH1"/>
</dbReference>
<reference evidence="2" key="1">
    <citation type="journal article" date="2023" name="Insect Mol. Biol.">
        <title>Genome sequencing provides insights into the evolution of gene families encoding plant cell wall-degrading enzymes in longhorned beetles.</title>
        <authorList>
            <person name="Shin N.R."/>
            <person name="Okamura Y."/>
            <person name="Kirsch R."/>
            <person name="Pauchet Y."/>
        </authorList>
    </citation>
    <scope>NUCLEOTIDE SEQUENCE</scope>
    <source>
        <strain evidence="2">AMC_N1</strain>
    </source>
</reference>
<dbReference type="EMBL" id="JAPWTK010000723">
    <property type="protein sequence ID" value="KAJ8936687.1"/>
    <property type="molecule type" value="Genomic_DNA"/>
</dbReference>
<keyword evidence="3" id="KW-1185">Reference proteome</keyword>
<dbReference type="PANTHER" id="PTHR45736">
    <property type="entry name" value="ZINC FINGER MYM-TYPE PROTEIN"/>
    <property type="match status" value="1"/>
</dbReference>
<feature type="region of interest" description="Disordered" evidence="1">
    <location>
        <begin position="295"/>
        <end position="329"/>
    </location>
</feature>
<accession>A0AAV8XDL1</accession>
<dbReference type="AlphaFoldDB" id="A0AAV8XDL1"/>
<feature type="region of interest" description="Disordered" evidence="1">
    <location>
        <begin position="354"/>
        <end position="375"/>
    </location>
</feature>
<evidence type="ECO:0000313" key="3">
    <source>
        <dbReference type="Proteomes" id="UP001162162"/>
    </source>
</evidence>
<evidence type="ECO:0000313" key="2">
    <source>
        <dbReference type="EMBL" id="KAJ8936687.1"/>
    </source>
</evidence>
<comment type="caution">
    <text evidence="2">The sequence shown here is derived from an EMBL/GenBank/DDBJ whole genome shotgun (WGS) entry which is preliminary data.</text>
</comment>
<gene>
    <name evidence="2" type="ORF">NQ318_012506</name>
</gene>
<dbReference type="Proteomes" id="UP001162162">
    <property type="component" value="Unassembled WGS sequence"/>
</dbReference>